<dbReference type="EC" id="2.7.7.33" evidence="2"/>
<dbReference type="InterPro" id="IPR046981">
    <property type="entry name" value="G1P_cyt_trans"/>
</dbReference>
<dbReference type="RefSeq" id="WP_185139229.1">
    <property type="nucleotide sequence ID" value="NZ_JACJVR010000119.1"/>
</dbReference>
<dbReference type="NCBIfam" id="TIGR02623">
    <property type="entry name" value="G1P_cyt_trans"/>
    <property type="match status" value="1"/>
</dbReference>
<keyword evidence="2" id="KW-0808">Transferase</keyword>
<comment type="caution">
    <text evidence="2">The sequence shown here is derived from an EMBL/GenBank/DDBJ whole genome shotgun (WGS) entry which is preliminary data.</text>
</comment>
<dbReference type="InterPro" id="IPR005835">
    <property type="entry name" value="NTP_transferase_dom"/>
</dbReference>
<dbReference type="CDD" id="cd02524">
    <property type="entry name" value="G1P_cytidylyltransferase"/>
    <property type="match status" value="1"/>
</dbReference>
<evidence type="ECO:0000259" key="1">
    <source>
        <dbReference type="Pfam" id="PF00483"/>
    </source>
</evidence>
<dbReference type="GO" id="GO:0009243">
    <property type="term" value="P:O antigen biosynthetic process"/>
    <property type="evidence" value="ECO:0007669"/>
    <property type="project" value="InterPro"/>
</dbReference>
<evidence type="ECO:0000313" key="2">
    <source>
        <dbReference type="EMBL" id="MBB6695238.1"/>
    </source>
</evidence>
<dbReference type="AlphaFoldDB" id="A0A841U884"/>
<dbReference type="Proteomes" id="UP000553776">
    <property type="component" value="Unassembled WGS sequence"/>
</dbReference>
<feature type="domain" description="Nucleotidyl transferase" evidence="1">
    <location>
        <begin position="4"/>
        <end position="232"/>
    </location>
</feature>
<name>A0A841U884_9BACL</name>
<evidence type="ECO:0000313" key="3">
    <source>
        <dbReference type="Proteomes" id="UP000553776"/>
    </source>
</evidence>
<dbReference type="InterPro" id="IPR029044">
    <property type="entry name" value="Nucleotide-diphossugar_trans"/>
</dbReference>
<dbReference type="Gene3D" id="3.90.550.10">
    <property type="entry name" value="Spore Coat Polysaccharide Biosynthesis Protein SpsA, Chain A"/>
    <property type="match status" value="1"/>
</dbReference>
<proteinExistence type="predicted"/>
<dbReference type="EMBL" id="JACJVR010000119">
    <property type="protein sequence ID" value="MBB6695238.1"/>
    <property type="molecule type" value="Genomic_DNA"/>
</dbReference>
<dbReference type="InterPro" id="IPR013446">
    <property type="entry name" value="G1P_cyt_trans-like"/>
</dbReference>
<dbReference type="PANTHER" id="PTHR47183">
    <property type="entry name" value="GLUCOSE-1-PHOSPHATE CYTIDYLYLTRANSFERASE-RELATED"/>
    <property type="match status" value="1"/>
</dbReference>
<organism evidence="2 3">
    <name type="scientific">Cohnella xylanilytica</name>
    <dbReference type="NCBI Taxonomy" id="557555"/>
    <lineage>
        <taxon>Bacteria</taxon>
        <taxon>Bacillati</taxon>
        <taxon>Bacillota</taxon>
        <taxon>Bacilli</taxon>
        <taxon>Bacillales</taxon>
        <taxon>Paenibacillaceae</taxon>
        <taxon>Cohnella</taxon>
    </lineage>
</organism>
<reference evidence="2 3" key="1">
    <citation type="submission" date="2020-08" db="EMBL/GenBank/DDBJ databases">
        <title>Cohnella phylogeny.</title>
        <authorList>
            <person name="Dunlap C."/>
        </authorList>
    </citation>
    <scope>NUCLEOTIDE SEQUENCE [LARGE SCALE GENOMIC DNA]</scope>
    <source>
        <strain evidence="2 3">DSM 25239</strain>
    </source>
</reference>
<dbReference type="PANTHER" id="PTHR47183:SF1">
    <property type="entry name" value="GLUCOSE-1-PHOSPHATE CYTIDYLYLTRANSFERASE"/>
    <property type="match status" value="1"/>
</dbReference>
<gene>
    <name evidence="2" type="primary">rfbF</name>
    <name evidence="2" type="ORF">H7B90_27965</name>
</gene>
<protein>
    <submittedName>
        <fullName evidence="2">Glucose-1-phosphate cytidylyltransferase</fullName>
        <ecNumber evidence="2">2.7.7.33</ecNumber>
    </submittedName>
</protein>
<dbReference type="SUPFAM" id="SSF53448">
    <property type="entry name" value="Nucleotide-diphospho-sugar transferases"/>
    <property type="match status" value="1"/>
</dbReference>
<dbReference type="Pfam" id="PF00483">
    <property type="entry name" value="NTP_transferase"/>
    <property type="match status" value="1"/>
</dbReference>
<sequence>MPQVVLLCGGFGTRLSEETAVKPKPLVEIGDRPILCHIMNSYSHYGFREFVLALGYKGDAIKQYFLNYPYLQNDLTISTGEPRIVPATRPDVEDWTVHLVGTGLHTTTGGRLYRLRDRLRGGTFMMTYGDGVSDVNLRALLDYHYSQGRLATVTAVRPRGRFGALKLEGERVARFQEKVPAEDSWINGGFFVFEPGLFDYLEDDQAQLESEVLDRLARDKQLAAYLHDGFWECMDTLRDKKVLEELWASGNAPWIPAGRA</sequence>
<dbReference type="GO" id="GO:0047343">
    <property type="term" value="F:glucose-1-phosphate cytidylyltransferase activity"/>
    <property type="evidence" value="ECO:0007669"/>
    <property type="project" value="UniProtKB-EC"/>
</dbReference>
<keyword evidence="2" id="KW-0548">Nucleotidyltransferase</keyword>
<keyword evidence="3" id="KW-1185">Reference proteome</keyword>
<accession>A0A841U884</accession>